<dbReference type="STRING" id="1450648.CLORY_34780"/>
<keyword evidence="4 11" id="KW-0132">Cell division</keyword>
<evidence type="ECO:0000256" key="7">
    <source>
        <dbReference type="ARBA" id="ARBA00024910"/>
    </source>
</evidence>
<dbReference type="InterPro" id="IPR007838">
    <property type="entry name" value="Cell_div_ZapA-like"/>
</dbReference>
<sequence>MNMVTVKINGIEYNLKGEEREEYLHRIAAYVDKKIKSIMSNNPKLSTTSSAVLAAVNCVDDLFKSQGTCEELQKKLNDMKKQDVSSAKQIEDLKEEIKKLHSSNEELTAKLNGNEMKIELKKKQEDIEHLKNELKESKMSVEKYADDYQNFDAEKKELKFQLQSARYKIINLQNKLMESQIELAKYKKLKDPLINEGGN</sequence>
<organism evidence="11 12">
    <name type="scientific">Clostridium oryzae</name>
    <dbReference type="NCBI Taxonomy" id="1450648"/>
    <lineage>
        <taxon>Bacteria</taxon>
        <taxon>Bacillati</taxon>
        <taxon>Bacillota</taxon>
        <taxon>Clostridia</taxon>
        <taxon>Eubacteriales</taxon>
        <taxon>Clostridiaceae</taxon>
        <taxon>Clostridium</taxon>
    </lineage>
</organism>
<dbReference type="GO" id="GO:0000917">
    <property type="term" value="P:division septum assembly"/>
    <property type="evidence" value="ECO:0007669"/>
    <property type="project" value="UniProtKB-KW"/>
</dbReference>
<protein>
    <recommendedName>
        <fullName evidence="2">Cell division protein ZapA</fullName>
    </recommendedName>
    <alternativeName>
        <fullName evidence="9">Z ring-associated protein ZapA</fullName>
    </alternativeName>
</protein>
<evidence type="ECO:0000256" key="4">
    <source>
        <dbReference type="ARBA" id="ARBA00022618"/>
    </source>
</evidence>
<evidence type="ECO:0000256" key="3">
    <source>
        <dbReference type="ARBA" id="ARBA00022490"/>
    </source>
</evidence>
<comment type="function">
    <text evidence="7">Activator of cell division through the inhibition of FtsZ GTPase activity, therefore promoting FtsZ assembly into bundles of protofilaments necessary for the formation of the division Z ring. It is recruited early at mid-cell but it is not essential for cell division.</text>
</comment>
<keyword evidence="12" id="KW-1185">Reference proteome</keyword>
<dbReference type="OrthoDB" id="1711036at2"/>
<proteinExistence type="predicted"/>
<evidence type="ECO:0000256" key="8">
    <source>
        <dbReference type="ARBA" id="ARBA00026068"/>
    </source>
</evidence>
<feature type="coiled-coil region" evidence="10">
    <location>
        <begin position="62"/>
        <end position="189"/>
    </location>
</feature>
<keyword evidence="10" id="KW-0175">Coiled coil</keyword>
<dbReference type="InterPro" id="IPR036192">
    <property type="entry name" value="Cell_div_ZapA-like_sf"/>
</dbReference>
<evidence type="ECO:0000313" key="12">
    <source>
        <dbReference type="Proteomes" id="UP000190080"/>
    </source>
</evidence>
<keyword evidence="6" id="KW-0131">Cell cycle</keyword>
<dbReference type="AlphaFoldDB" id="A0A1V4IGI1"/>
<comment type="caution">
    <text evidence="11">The sequence shown here is derived from an EMBL/GenBank/DDBJ whole genome shotgun (WGS) entry which is preliminary data.</text>
</comment>
<reference evidence="11 12" key="1">
    <citation type="submission" date="2017-03" db="EMBL/GenBank/DDBJ databases">
        <title>Genome sequence of Clostridium oryzae DSM 28571.</title>
        <authorList>
            <person name="Poehlein A."/>
            <person name="Daniel R."/>
        </authorList>
    </citation>
    <scope>NUCLEOTIDE SEQUENCE [LARGE SCALE GENOMIC DNA]</scope>
    <source>
        <strain evidence="11 12">DSM 28571</strain>
    </source>
</reference>
<name>A0A1V4IGI1_9CLOT</name>
<dbReference type="Gene3D" id="6.10.250.790">
    <property type="match status" value="1"/>
</dbReference>
<dbReference type="GO" id="GO:0000921">
    <property type="term" value="P:septin ring assembly"/>
    <property type="evidence" value="ECO:0007669"/>
    <property type="project" value="TreeGrafter"/>
</dbReference>
<dbReference type="EMBL" id="MZGV01000051">
    <property type="protein sequence ID" value="OPJ59063.1"/>
    <property type="molecule type" value="Genomic_DNA"/>
</dbReference>
<evidence type="ECO:0000256" key="2">
    <source>
        <dbReference type="ARBA" id="ARBA00015195"/>
    </source>
</evidence>
<evidence type="ECO:0000256" key="1">
    <source>
        <dbReference type="ARBA" id="ARBA00004496"/>
    </source>
</evidence>
<evidence type="ECO:0000256" key="10">
    <source>
        <dbReference type="SAM" id="Coils"/>
    </source>
</evidence>
<comment type="subunit">
    <text evidence="8">Homodimer. Interacts with FtsZ.</text>
</comment>
<dbReference type="Pfam" id="PF05164">
    <property type="entry name" value="ZapA"/>
    <property type="match status" value="1"/>
</dbReference>
<gene>
    <name evidence="11" type="primary">zapA</name>
    <name evidence="11" type="ORF">CLORY_34780</name>
</gene>
<comment type="subcellular location">
    <subcellularLocation>
        <location evidence="1">Cytoplasm</location>
    </subcellularLocation>
</comment>
<dbReference type="Proteomes" id="UP000190080">
    <property type="component" value="Unassembled WGS sequence"/>
</dbReference>
<dbReference type="GO" id="GO:0032153">
    <property type="term" value="C:cell division site"/>
    <property type="evidence" value="ECO:0007669"/>
    <property type="project" value="TreeGrafter"/>
</dbReference>
<dbReference type="RefSeq" id="WP_079426815.1">
    <property type="nucleotide sequence ID" value="NZ_MZGV01000051.1"/>
</dbReference>
<evidence type="ECO:0000313" key="11">
    <source>
        <dbReference type="EMBL" id="OPJ59063.1"/>
    </source>
</evidence>
<dbReference type="GO" id="GO:0043093">
    <property type="term" value="P:FtsZ-dependent cytokinesis"/>
    <property type="evidence" value="ECO:0007669"/>
    <property type="project" value="TreeGrafter"/>
</dbReference>
<dbReference type="GO" id="GO:0005829">
    <property type="term" value="C:cytosol"/>
    <property type="evidence" value="ECO:0007669"/>
    <property type="project" value="TreeGrafter"/>
</dbReference>
<evidence type="ECO:0000256" key="5">
    <source>
        <dbReference type="ARBA" id="ARBA00023210"/>
    </source>
</evidence>
<keyword evidence="5" id="KW-0717">Septation</keyword>
<accession>A0A1V4IGI1</accession>
<keyword evidence="3" id="KW-0963">Cytoplasm</keyword>
<evidence type="ECO:0000256" key="9">
    <source>
        <dbReference type="ARBA" id="ARBA00033158"/>
    </source>
</evidence>
<dbReference type="InterPro" id="IPR053712">
    <property type="entry name" value="Bac_CellDiv_Activator"/>
</dbReference>
<dbReference type="PANTHER" id="PTHR34981">
    <property type="entry name" value="CELL DIVISION PROTEIN ZAPA"/>
    <property type="match status" value="1"/>
</dbReference>
<dbReference type="GO" id="GO:0030428">
    <property type="term" value="C:cell septum"/>
    <property type="evidence" value="ECO:0007669"/>
    <property type="project" value="TreeGrafter"/>
</dbReference>
<evidence type="ECO:0000256" key="6">
    <source>
        <dbReference type="ARBA" id="ARBA00023306"/>
    </source>
</evidence>
<dbReference type="PANTHER" id="PTHR34981:SF1">
    <property type="entry name" value="CELL DIVISION PROTEIN ZAPA"/>
    <property type="match status" value="1"/>
</dbReference>
<dbReference type="SUPFAM" id="SSF102829">
    <property type="entry name" value="Cell division protein ZapA-like"/>
    <property type="match status" value="1"/>
</dbReference>